<dbReference type="Pfam" id="PF14689">
    <property type="entry name" value="SPOB_a"/>
    <property type="match status" value="1"/>
</dbReference>
<dbReference type="RefSeq" id="WP_072743362.1">
    <property type="nucleotide sequence ID" value="NZ_FQXR01000003.1"/>
</dbReference>
<evidence type="ECO:0000256" key="2">
    <source>
        <dbReference type="ARBA" id="ARBA00022679"/>
    </source>
</evidence>
<keyword evidence="6" id="KW-1185">Reference proteome</keyword>
<reference evidence="5 6" key="1">
    <citation type="submission" date="2016-11" db="EMBL/GenBank/DDBJ databases">
        <authorList>
            <person name="Jaros S."/>
            <person name="Januszkiewicz K."/>
            <person name="Wedrychowicz H."/>
        </authorList>
    </citation>
    <scope>NUCLEOTIDE SEQUENCE [LARGE SCALE GENOMIC DNA]</scope>
    <source>
        <strain evidence="5 6">DSM 13106</strain>
    </source>
</reference>
<dbReference type="SUPFAM" id="SSF55890">
    <property type="entry name" value="Sporulation response regulatory protein Spo0B"/>
    <property type="match status" value="1"/>
</dbReference>
<keyword evidence="1" id="KW-0597">Phosphoprotein</keyword>
<sequence>MEETKYVKYMSDNFRAQRHDFMNYFQILYGYIQLGKINEANEYIKGIMELNKNMSKAYSISLLKVSILLDKMVREFSDIDCIVELDIKKYTDYTLRMVDNEDDIVNLLGKIFAYYMEREEAYKDKIHIKIEEFEDRISFLFVGEDNIAEVLEETRGFNFEIVEEGTGFTFTYVNPIDILEEE</sequence>
<evidence type="ECO:0000313" key="5">
    <source>
        <dbReference type="EMBL" id="SHH67110.1"/>
    </source>
</evidence>
<organism evidence="5 6">
    <name type="scientific">Sporanaerobacter acetigenes DSM 13106</name>
    <dbReference type="NCBI Taxonomy" id="1123281"/>
    <lineage>
        <taxon>Bacteria</taxon>
        <taxon>Bacillati</taxon>
        <taxon>Bacillota</taxon>
        <taxon>Tissierellia</taxon>
        <taxon>Tissierellales</taxon>
        <taxon>Sporanaerobacteraceae</taxon>
        <taxon>Sporanaerobacter</taxon>
    </lineage>
</organism>
<proteinExistence type="predicted"/>
<evidence type="ECO:0000313" key="6">
    <source>
        <dbReference type="Proteomes" id="UP000184389"/>
    </source>
</evidence>
<dbReference type="Gene3D" id="1.10.287.130">
    <property type="match status" value="1"/>
</dbReference>
<dbReference type="AlphaFoldDB" id="A0A1M5UW24"/>
<keyword evidence="3 5" id="KW-0418">Kinase</keyword>
<dbReference type="InterPro" id="IPR039506">
    <property type="entry name" value="SPOB_a"/>
</dbReference>
<dbReference type="InterPro" id="IPR016120">
    <property type="entry name" value="Sig_transdc_His_kin_SpoOB"/>
</dbReference>
<evidence type="ECO:0000259" key="4">
    <source>
        <dbReference type="Pfam" id="PF14689"/>
    </source>
</evidence>
<evidence type="ECO:0000256" key="1">
    <source>
        <dbReference type="ARBA" id="ARBA00022553"/>
    </source>
</evidence>
<dbReference type="GO" id="GO:0000155">
    <property type="term" value="F:phosphorelay sensor kinase activity"/>
    <property type="evidence" value="ECO:0007669"/>
    <property type="project" value="InterPro"/>
</dbReference>
<feature type="domain" description="SpoOB alpha-helical" evidence="4">
    <location>
        <begin position="2"/>
        <end position="59"/>
    </location>
</feature>
<name>A0A1M5UW24_9FIRM</name>
<dbReference type="EMBL" id="FQXR01000003">
    <property type="protein sequence ID" value="SHH67110.1"/>
    <property type="molecule type" value="Genomic_DNA"/>
</dbReference>
<keyword evidence="2" id="KW-0808">Transferase</keyword>
<dbReference type="OrthoDB" id="1634477at2"/>
<protein>
    <submittedName>
        <fullName evidence="5">Sensor_kinase_SpoOB-type, alpha-helical domain</fullName>
    </submittedName>
</protein>
<evidence type="ECO:0000256" key="3">
    <source>
        <dbReference type="ARBA" id="ARBA00022777"/>
    </source>
</evidence>
<gene>
    <name evidence="5" type="ORF">SAMN02745180_00788</name>
</gene>
<dbReference type="Proteomes" id="UP000184389">
    <property type="component" value="Unassembled WGS sequence"/>
</dbReference>
<accession>A0A1M5UW24</accession>
<dbReference type="STRING" id="1123281.SAMN02745180_00788"/>